<reference evidence="2" key="1">
    <citation type="journal article" date="2020" name="Environ. Microbiol.">
        <title>The novel and transferable erm(51) gene confers Macrolides, Lincosamides, and Streptogramins B (MLSB) resistance to clonal Rhodococcus equi in the environment.</title>
        <authorList>
            <person name="Huber L."/>
            <person name="Giguere S."/>
            <person name="Slovis N.M."/>
            <person name="Alvarez-Narvaez S."/>
            <person name="Hart K.A."/>
            <person name="Greiter M."/>
            <person name="Morris E.R.A."/>
            <person name="Cohen N.D."/>
        </authorList>
    </citation>
    <scope>NUCLEOTIDE SEQUENCE</scope>
    <source>
        <strain evidence="2">Lh_141_1</strain>
    </source>
</reference>
<protein>
    <submittedName>
        <fullName evidence="2">Polysaccharide pyruvyl transferase family protein</fullName>
    </submittedName>
</protein>
<dbReference type="Pfam" id="PF04230">
    <property type="entry name" value="PS_pyruv_trans"/>
    <property type="match status" value="1"/>
</dbReference>
<dbReference type="Proteomes" id="UP000605618">
    <property type="component" value="Unassembled WGS sequence"/>
</dbReference>
<evidence type="ECO:0000313" key="3">
    <source>
        <dbReference type="Proteomes" id="UP000605618"/>
    </source>
</evidence>
<dbReference type="GO" id="GO:0016740">
    <property type="term" value="F:transferase activity"/>
    <property type="evidence" value="ECO:0007669"/>
    <property type="project" value="UniProtKB-KW"/>
</dbReference>
<comment type="caution">
    <text evidence="2">The sequence shown here is derived from an EMBL/GenBank/DDBJ whole genome shotgun (WGS) entry which is preliminary data.</text>
</comment>
<evidence type="ECO:0000313" key="2">
    <source>
        <dbReference type="EMBL" id="NKS29023.1"/>
    </source>
</evidence>
<evidence type="ECO:0000259" key="1">
    <source>
        <dbReference type="Pfam" id="PF04230"/>
    </source>
</evidence>
<sequence>MTVDNKIQIGDAGTNDVPAKPYRVLVLWCDNTAANYGLRVLAQGNRRLVEAAFPDGTVEVDFQDFGPGESSTSFGTKAILRDLFRRNGPIKSKLRQYDLIVDSGAGDSFADIYGFKRLSFIVYAHAMIRLLRIPLMFGPQTIGPFDTRIGRLAARASLKQARLVIARDATSARFGTELGRPVDALATDVVFALDTELDPHCTSADILVNVSGLLWFGDAHGSRESYRAETLSLVESLLGANRNVALIAHVIHSRSGNDDVDASRAVAEAVRSRTGHAIDVLIPRSLSEARSVLGCAKVVVGSRMHACLNAISMGTPAVPWAYSRKFEPLMKALGWDLTIDLATESAPARRTIEHIDAIEGGYHDETFREVRSRADALCLEAEVAFRAGVGECLAPDGQGHAGSASVRSGGAQQ</sequence>
<proteinExistence type="predicted"/>
<accession>A0AAE4ZKU6</accession>
<dbReference type="PANTHER" id="PTHR36836:SF1">
    <property type="entry name" value="COLANIC ACID BIOSYNTHESIS PROTEIN WCAK"/>
    <property type="match status" value="1"/>
</dbReference>
<dbReference type="EMBL" id="WUYZ01000049">
    <property type="protein sequence ID" value="NKS29023.1"/>
    <property type="molecule type" value="Genomic_DNA"/>
</dbReference>
<organism evidence="2 3">
    <name type="scientific">Rhodococcus hoagii</name>
    <name type="common">Corynebacterium equii</name>
    <dbReference type="NCBI Taxonomy" id="43767"/>
    <lineage>
        <taxon>Bacteria</taxon>
        <taxon>Bacillati</taxon>
        <taxon>Actinomycetota</taxon>
        <taxon>Actinomycetes</taxon>
        <taxon>Mycobacteriales</taxon>
        <taxon>Nocardiaceae</taxon>
        <taxon>Prescottella</taxon>
    </lineage>
</organism>
<dbReference type="AlphaFoldDB" id="A0AAE4ZKU6"/>
<dbReference type="PANTHER" id="PTHR36836">
    <property type="entry name" value="COLANIC ACID BIOSYNTHESIS PROTEIN WCAK"/>
    <property type="match status" value="1"/>
</dbReference>
<gene>
    <name evidence="2" type="ORF">GS505_25820</name>
</gene>
<dbReference type="InterPro" id="IPR007345">
    <property type="entry name" value="Polysacch_pyruvyl_Trfase"/>
</dbReference>
<name>A0AAE4ZKU6_RHOHA</name>
<keyword evidence="2" id="KW-0808">Transferase</keyword>
<feature type="domain" description="Polysaccharide pyruvyl transferase" evidence="1">
    <location>
        <begin position="80"/>
        <end position="323"/>
    </location>
</feature>